<keyword evidence="2" id="KW-1185">Reference proteome</keyword>
<dbReference type="Proteomes" id="UP001479290">
    <property type="component" value="Unassembled WGS sequence"/>
</dbReference>
<dbReference type="AlphaFoldDB" id="A0AAW1YZM5"/>
<organism evidence="1 2">
    <name type="scientific">Culter alburnus</name>
    <name type="common">Topmouth culter</name>
    <dbReference type="NCBI Taxonomy" id="194366"/>
    <lineage>
        <taxon>Eukaryota</taxon>
        <taxon>Metazoa</taxon>
        <taxon>Chordata</taxon>
        <taxon>Craniata</taxon>
        <taxon>Vertebrata</taxon>
        <taxon>Euteleostomi</taxon>
        <taxon>Actinopterygii</taxon>
        <taxon>Neopterygii</taxon>
        <taxon>Teleostei</taxon>
        <taxon>Ostariophysi</taxon>
        <taxon>Cypriniformes</taxon>
        <taxon>Xenocyprididae</taxon>
        <taxon>Xenocypridinae</taxon>
        <taxon>Culter</taxon>
    </lineage>
</organism>
<reference evidence="1 2" key="1">
    <citation type="submission" date="2024-05" db="EMBL/GenBank/DDBJ databases">
        <title>A high-quality chromosomal-level genome assembly of Topmouth culter (Culter alburnus).</title>
        <authorList>
            <person name="Zhao H."/>
        </authorList>
    </citation>
    <scope>NUCLEOTIDE SEQUENCE [LARGE SCALE GENOMIC DNA]</scope>
    <source>
        <strain evidence="1">CATC2023</strain>
        <tissue evidence="1">Muscle</tissue>
    </source>
</reference>
<protein>
    <submittedName>
        <fullName evidence="1">Uncharacterized protein</fullName>
    </submittedName>
</protein>
<name>A0AAW1YZM5_CULAL</name>
<proteinExistence type="predicted"/>
<comment type="caution">
    <text evidence="1">The sequence shown here is derived from an EMBL/GenBank/DDBJ whole genome shotgun (WGS) entry which is preliminary data.</text>
</comment>
<gene>
    <name evidence="1" type="ORF">ABG768_016594</name>
</gene>
<evidence type="ECO:0000313" key="1">
    <source>
        <dbReference type="EMBL" id="KAK9954540.1"/>
    </source>
</evidence>
<dbReference type="EMBL" id="JAWDJR010000022">
    <property type="protein sequence ID" value="KAK9954540.1"/>
    <property type="molecule type" value="Genomic_DNA"/>
</dbReference>
<evidence type="ECO:0000313" key="2">
    <source>
        <dbReference type="Proteomes" id="UP001479290"/>
    </source>
</evidence>
<sequence length="168" mass="18421">MVQMALQSRAVVPDGTASVSSVFIILQGEERERAIERGKVGERSGIQEPIKEPCLALIPPAGHFLSSSHLKVVPFSFSDFSVLFRSPSFPSIFSSTEGGEDPLLLLIMVKSQSPAAVHTHAGRRTNIRTHGRCVERASRWVHCTVTVCEERGRLEELVLGRPLPDIPP</sequence>
<accession>A0AAW1YZM5</accession>